<dbReference type="AlphaFoldDB" id="A0A0A8XQB9"/>
<organism evidence="1">
    <name type="scientific">Arundo donax</name>
    <name type="common">Giant reed</name>
    <name type="synonym">Donax arundinaceus</name>
    <dbReference type="NCBI Taxonomy" id="35708"/>
    <lineage>
        <taxon>Eukaryota</taxon>
        <taxon>Viridiplantae</taxon>
        <taxon>Streptophyta</taxon>
        <taxon>Embryophyta</taxon>
        <taxon>Tracheophyta</taxon>
        <taxon>Spermatophyta</taxon>
        <taxon>Magnoliopsida</taxon>
        <taxon>Liliopsida</taxon>
        <taxon>Poales</taxon>
        <taxon>Poaceae</taxon>
        <taxon>PACMAD clade</taxon>
        <taxon>Arundinoideae</taxon>
        <taxon>Arundineae</taxon>
        <taxon>Arundo</taxon>
    </lineage>
</organism>
<dbReference type="EMBL" id="GBRH01281856">
    <property type="protein sequence ID" value="JAD16039.1"/>
    <property type="molecule type" value="Transcribed_RNA"/>
</dbReference>
<protein>
    <submittedName>
        <fullName evidence="1">Uncharacterized protein</fullName>
    </submittedName>
</protein>
<proteinExistence type="predicted"/>
<name>A0A0A8XQB9_ARUDO</name>
<evidence type="ECO:0000313" key="1">
    <source>
        <dbReference type="EMBL" id="JAD16039.1"/>
    </source>
</evidence>
<reference evidence="1" key="1">
    <citation type="submission" date="2014-09" db="EMBL/GenBank/DDBJ databases">
        <authorList>
            <person name="Magalhaes I.L.F."/>
            <person name="Oliveira U."/>
            <person name="Santos F.R."/>
            <person name="Vidigal T.H.D.A."/>
            <person name="Brescovit A.D."/>
            <person name="Santos A.J."/>
        </authorList>
    </citation>
    <scope>NUCLEOTIDE SEQUENCE</scope>
    <source>
        <tissue evidence="1">Shoot tissue taken approximately 20 cm above the soil surface</tissue>
    </source>
</reference>
<sequence>MNITVRKLSDFLVGMLLALFCFISCAQMANINNIINTPSCYTSHRFALLEILCRLLYYIAK</sequence>
<accession>A0A0A8XQB9</accession>
<reference evidence="1" key="2">
    <citation type="journal article" date="2015" name="Data Brief">
        <title>Shoot transcriptome of the giant reed, Arundo donax.</title>
        <authorList>
            <person name="Barrero R.A."/>
            <person name="Guerrero F.D."/>
            <person name="Moolhuijzen P."/>
            <person name="Goolsby J.A."/>
            <person name="Tidwell J."/>
            <person name="Bellgard S.E."/>
            <person name="Bellgard M.I."/>
        </authorList>
    </citation>
    <scope>NUCLEOTIDE SEQUENCE</scope>
    <source>
        <tissue evidence="1">Shoot tissue taken approximately 20 cm above the soil surface</tissue>
    </source>
</reference>